<feature type="transmembrane region" description="Helical" evidence="1">
    <location>
        <begin position="2414"/>
        <end position="2435"/>
    </location>
</feature>
<feature type="transmembrane region" description="Helical" evidence="1">
    <location>
        <begin position="2530"/>
        <end position="2549"/>
    </location>
</feature>
<dbReference type="OrthoDB" id="77931at2759"/>
<evidence type="ECO:0000256" key="1">
    <source>
        <dbReference type="SAM" id="Phobius"/>
    </source>
</evidence>
<comment type="caution">
    <text evidence="3">The sequence shown here is derived from an EMBL/GenBank/DDBJ whole genome shotgun (WGS) entry which is preliminary data.</text>
</comment>
<feature type="transmembrane region" description="Helical" evidence="1">
    <location>
        <begin position="2332"/>
        <end position="2356"/>
    </location>
</feature>
<feature type="transmembrane region" description="Helical" evidence="1">
    <location>
        <begin position="2496"/>
        <end position="2518"/>
    </location>
</feature>
<proteinExistence type="predicted"/>
<feature type="transmembrane region" description="Helical" evidence="1">
    <location>
        <begin position="2561"/>
        <end position="2580"/>
    </location>
</feature>
<evidence type="ECO:0000313" key="3">
    <source>
        <dbReference type="EMBL" id="CAD8095274.1"/>
    </source>
</evidence>
<sequence length="2693" mass="309933">MKIFLFTLLTILFDFGYEISTKVYETNEKFNNCLNVVKGNCELCKWQYFLFSLPQDHNELELKAGTRICVECPYIKFNEANNYYCGDCLDNSQTWDKTRLCTYDYKTKSTGISVFHKIERPARQLFYVVKSGFQDFTTQSCDGCEHFCKYQNQTCLPVSKQFSYDLNNLYIRCSDGYEYSDILGGCDPCPENCKSCSINKNITIDDSGKQIITIKKNCLICNEGFSLLTTRTKINEIETYSQCIACFTGCDTCHFGKDQINLNEKPWDEYNNHALLLTLNYETNETKFYEDLFKEFRIAQRCEFCTSTTQSTFVPALNRRTCIRCGTNCKRCEYKSSSSLPTREKLKVVEPDSPEPTTAEIESIESQYILRCRECDKFSQTFYAIGTGCTDCSIANCKLCAKVGDPSVGSETSFSTLTNDFDPLDKEEQSLEKCMLCEDGYFLSDDQKLCTIFDTINKPNQGCLTYKKETLLKQQCLQCDIGYTLYKNDNSGNWECRMDCSSLMQDYLCQSCVLNELKKRCLRCLDGFFVDMSTGKCQKCAENGYCKRCYSLSLQSVHHSEYFDYDFDEDKKVLGPYCYECTPGDIQKGPFLNEDLRYCEKGGPFCTEFQARGTKGYCNKCDISKVGSSLSSSIDDSDCIECPEYTIGCRDRSQIEIALINKFYAPTDTTYLKYSRLSFKCEDGDNYYYDTKIGRCIYKNDCLTPCDRYDEITINADCQQNQPNSNTEWKINSQFSDITSKTTFLILEDKLASTISEKFQEWNKKAVSKITIILNFQYQSGDNSKCFFQKDTYFTTNIRKNVFSINELELKIKTNSINPNERIQWFIQRNIYFAYFTSVSINGFELYPAYGLENQPISQHIPKYEIPFGLIFQNNTGSKFSLQNVKIGNLHAQSHYEDKNSYTTPYSSEAVKHKKQKPFFTSLLNTYEIYLKDVVIQSQNYLLSSDITFQAKPFGLTYDSDIILPYMNIKLENVKFYDIAVESQAIFELQSVNFLTAPEWNSKLLITQTQFYDCYFVNDGAFLSTKIVDRPMGMVIINSLLMRNVEYNNSRGIADFTTMQQIKVNDFQIYDSKVNYTSLFKITTIELSDVYMKNTKFTYKGRLIQTQYELNTIRVGDAEFSGLKLQFINLEFDQVICLTPSCLILITEIQNKYDIPINITMKGLIIKQINTIGFDETIWEAATSASIRVEKSNTLVVSDFDSIENPDLAIFYVEQVWNTKFINLNCYQKEGLSIRNNYCLFINNPYKDVELLNIQLLNLIGRDNSFVGISSWSNLIYNTSTADYYEKIIISGVQVIQCQIITTVLAVPSSAILIDSTQMQTVQINHMYFQNNHHKMEIDGSLRPSNPTFLMRSVVGTLFLQDCIWRSNSVEGFGAVLYLEVGTQIISNISMINSNFDVQTKTSIPQINEITEGGHLYISAFNLEMSNCIFSNSTAKLGGVLFIRALKEGKITLQNISMKYAYTPLNGAVSSRGGCLYVDSMASQLDMKILNTELKDCFTRGEGGGIFLISYDKQQNFRIQDSIISNCYALSGLAIKTLFYSKTIKIQKMTLESVKIQGNQSNSLDYLMQLGSFQQIEKFLFLKRIAAIEQDNGQIDIQNTYSEGLFYYGFISIWQATLIRMNTLESQHSVLSYRPYIEILEPLENPILIDSVQLRNISSISTDNLNCSSITKNGLCIVLQIRVEYQELKINPALMLFDYIQESTRLILKNVAINRVNCKECHGGLVQIMRVSNFGQNSLVEMSSCRCSNSESAYYGCFAISSEQYFREQVEIDQLIDTPLQSNLTAKKIHEFTNIPLQQKRLLEEEINNQTKYNFSYAIPNPPYLSHIILDQLNIQDVKAVHGGGISIYGLNTNLTLCSCSNSIVTGRGGCVYFESYPKEGGTIQHRINIADNTFHGNNASIGGAIAVVESGINNYHLTSNTFVGNKAKKYGDDVSEYPTQLGVKVNKDLQKQGQINSYTGWLHYPIVIKSGQQMRNFENQSIVIVFLDKQNKIMSYQHGQKCDLTSDVLTTKDNETQTFPSETRREFQINEVQGFNYSNQIVNFDPYTFITLDAVFNSSHVNIPIYHDEYPFQCMGFDTRYTLKVRIRSVECEFGESYSRKSGTCNKCERGLYALVNKAEFCKPLISKTMDDAESNRIKTKNNHWRPHYQSDQIEKCFNKEINCKGGYDVGNDICQEGYIGALCEECDIYAIHWDQAYSISGKYECGECPQDNLNNIILIILISFFTIYSTIQSVKGHEDRMEKVVTMKILRRLKLLSAKATLDQAAILMKIFNNFIQLLSILESFKISIPQDTIQAMNTVTMPAKSMGNALDCILAKENMFEADIIYTRLIWSLLLQIMCIFVNTFIILFLILINRLKWKSLYTMAIYMFIFLQPTFLIEFLNLIAKRTISGDNYVQANVSYLYDTSTHSEWLQWFAYPGFFIFLLLPLVFLWQLRVGKWYNKFDQISYMQSWGYFYHEYSNDKDRIIYYWEFVRIYIRSFISIIICIQAQNVIIMGAVSSILTFIYLLFSIYIEPYSNKRLNKIDQISNVLLTLTFSISTIIYSSLQDDQNYDRQKVLAGYVVLMCTNIPFIAYLILEIIGENFESKANMIDKLRDKINNKYPGLITMNNCLTCWNCCGEFPVGKYLLQNRTKARKRAKELWKDLMTTVNESLEIWKYDKSRPFKIKKWYYEPLKPQDEGMSNYDIPRQQ</sequence>
<feature type="signal peptide" evidence="2">
    <location>
        <begin position="1"/>
        <end position="20"/>
    </location>
</feature>
<keyword evidence="1" id="KW-1133">Transmembrane helix</keyword>
<feature type="chain" id="PRO_5035757861" evidence="2">
    <location>
        <begin position="21"/>
        <end position="2693"/>
    </location>
</feature>
<dbReference type="PANTHER" id="PTHR11319">
    <property type="entry name" value="G PROTEIN-COUPLED RECEPTOR-RELATED"/>
    <property type="match status" value="1"/>
</dbReference>
<keyword evidence="4" id="KW-1185">Reference proteome</keyword>
<gene>
    <name evidence="3" type="ORF">PSON_ATCC_30995.1.T0640093</name>
</gene>
<protein>
    <submittedName>
        <fullName evidence="3">Uncharacterized protein</fullName>
    </submittedName>
</protein>
<dbReference type="EMBL" id="CAJJDN010000064">
    <property type="protein sequence ID" value="CAD8095274.1"/>
    <property type="molecule type" value="Genomic_DNA"/>
</dbReference>
<keyword evidence="2" id="KW-0732">Signal</keyword>
<reference evidence="3" key="1">
    <citation type="submission" date="2021-01" db="EMBL/GenBank/DDBJ databases">
        <authorList>
            <consortium name="Genoscope - CEA"/>
            <person name="William W."/>
        </authorList>
    </citation>
    <scope>NUCLEOTIDE SEQUENCE</scope>
</reference>
<evidence type="ECO:0000313" key="4">
    <source>
        <dbReference type="Proteomes" id="UP000692954"/>
    </source>
</evidence>
<accession>A0A8S1P295</accession>
<keyword evidence="1" id="KW-0812">Transmembrane</keyword>
<dbReference type="Proteomes" id="UP000692954">
    <property type="component" value="Unassembled WGS sequence"/>
</dbReference>
<name>A0A8S1P295_9CILI</name>
<dbReference type="PANTHER" id="PTHR11319:SF35">
    <property type="entry name" value="OUTER MEMBRANE PROTEIN PMPC-RELATED"/>
    <property type="match status" value="1"/>
</dbReference>
<organism evidence="3 4">
    <name type="scientific">Paramecium sonneborni</name>
    <dbReference type="NCBI Taxonomy" id="65129"/>
    <lineage>
        <taxon>Eukaryota</taxon>
        <taxon>Sar</taxon>
        <taxon>Alveolata</taxon>
        <taxon>Ciliophora</taxon>
        <taxon>Intramacronucleata</taxon>
        <taxon>Oligohymenophorea</taxon>
        <taxon>Peniculida</taxon>
        <taxon>Parameciidae</taxon>
        <taxon>Paramecium</taxon>
    </lineage>
</organism>
<evidence type="ECO:0000256" key="2">
    <source>
        <dbReference type="SAM" id="SignalP"/>
    </source>
</evidence>
<feature type="transmembrane region" description="Helical" evidence="1">
    <location>
        <begin position="2368"/>
        <end position="2388"/>
    </location>
</feature>
<keyword evidence="1" id="KW-0472">Membrane</keyword>
<feature type="transmembrane region" description="Helical" evidence="1">
    <location>
        <begin position="2469"/>
        <end position="2490"/>
    </location>
</feature>